<dbReference type="OrthoDB" id="129582at2759"/>
<dbReference type="EMBL" id="NBNE01016190">
    <property type="protein sequence ID" value="OWY93377.1"/>
    <property type="molecule type" value="Genomic_DNA"/>
</dbReference>
<reference evidence="2" key="1">
    <citation type="submission" date="2017-03" db="EMBL/GenBank/DDBJ databases">
        <title>Phytopthora megakarya and P. palmivora, two closely related causual agents of cacao black pod achieved similar genome size and gene model numbers by different mechanisms.</title>
        <authorList>
            <person name="Ali S."/>
            <person name="Shao J."/>
            <person name="Larry D.J."/>
            <person name="Kronmiller B."/>
            <person name="Shen D."/>
            <person name="Strem M.D."/>
            <person name="Melnick R.L."/>
            <person name="Guiltinan M.J."/>
            <person name="Tyler B.M."/>
            <person name="Meinhardt L.W."/>
            <person name="Bailey B.A."/>
        </authorList>
    </citation>
    <scope>NUCLEOTIDE SEQUENCE [LARGE SCALE GENOMIC DNA]</scope>
    <source>
        <strain evidence="2">zdho120</strain>
    </source>
</reference>
<gene>
    <name evidence="1" type="ORF">PHMEG_00037252</name>
</gene>
<comment type="caution">
    <text evidence="1">The sequence shown here is derived from an EMBL/GenBank/DDBJ whole genome shotgun (WGS) entry which is preliminary data.</text>
</comment>
<dbReference type="Proteomes" id="UP000198211">
    <property type="component" value="Unassembled WGS sequence"/>
</dbReference>
<evidence type="ECO:0000313" key="1">
    <source>
        <dbReference type="EMBL" id="OWY93377.1"/>
    </source>
</evidence>
<proteinExistence type="predicted"/>
<keyword evidence="2" id="KW-1185">Reference proteome</keyword>
<protein>
    <submittedName>
        <fullName evidence="1">Eukaryotic/viral aspartic protease</fullName>
    </submittedName>
</protein>
<dbReference type="GO" id="GO:0008233">
    <property type="term" value="F:peptidase activity"/>
    <property type="evidence" value="ECO:0007669"/>
    <property type="project" value="UniProtKB-KW"/>
</dbReference>
<evidence type="ECO:0000313" key="2">
    <source>
        <dbReference type="Proteomes" id="UP000198211"/>
    </source>
</evidence>
<name>A0A225UJH7_9STRA</name>
<sequence>MWTASTDGPNEFGVDFEDTPEYEHADEEVLFHEGSDLFAEDVEAVLPEVPLTAEVKIGDLKIGRPEGVDSKEAAKMKERLR</sequence>
<keyword evidence="1" id="KW-0378">Hydrolase</keyword>
<keyword evidence="1" id="KW-0645">Protease</keyword>
<organism evidence="1 2">
    <name type="scientific">Phytophthora megakarya</name>
    <dbReference type="NCBI Taxonomy" id="4795"/>
    <lineage>
        <taxon>Eukaryota</taxon>
        <taxon>Sar</taxon>
        <taxon>Stramenopiles</taxon>
        <taxon>Oomycota</taxon>
        <taxon>Peronosporomycetes</taxon>
        <taxon>Peronosporales</taxon>
        <taxon>Peronosporaceae</taxon>
        <taxon>Phytophthora</taxon>
    </lineage>
</organism>
<dbReference type="GO" id="GO:0006508">
    <property type="term" value="P:proteolysis"/>
    <property type="evidence" value="ECO:0007669"/>
    <property type="project" value="UniProtKB-KW"/>
</dbReference>
<dbReference type="AlphaFoldDB" id="A0A225UJH7"/>
<accession>A0A225UJH7</accession>